<keyword evidence="1" id="KW-0472">Membrane</keyword>
<proteinExistence type="predicted"/>
<accession>W8NRM8</accession>
<reference evidence="2 3" key="1">
    <citation type="submission" date="2014-02" db="EMBL/GenBank/DDBJ databases">
        <title>Genome Sequence of an Hyperthermophilic Archaeon, Thermococcus nautili 30-1, producing viral vesicles.</title>
        <authorList>
            <person name="Oberto J."/>
            <person name="Gaudin M."/>
            <person name="Cossu M."/>
            <person name="Gorlas A."/>
            <person name="Slesarev A."/>
            <person name="Marguet E."/>
            <person name="Forterre P."/>
        </authorList>
    </citation>
    <scope>NUCLEOTIDE SEQUENCE [LARGE SCALE GENOMIC DNA]</scope>
    <source>
        <strain evidence="2 3">30-1</strain>
    </source>
</reference>
<dbReference type="eggNOG" id="arCOG05768">
    <property type="taxonomic scope" value="Archaea"/>
</dbReference>
<keyword evidence="1" id="KW-1133">Transmembrane helix</keyword>
<keyword evidence="1" id="KW-0812">Transmembrane</keyword>
<feature type="transmembrane region" description="Helical" evidence="1">
    <location>
        <begin position="46"/>
        <end position="68"/>
    </location>
</feature>
<dbReference type="STRING" id="195522.BD01_0106"/>
<dbReference type="EMBL" id="CP007264">
    <property type="protein sequence ID" value="AHL21737.1"/>
    <property type="molecule type" value="Genomic_DNA"/>
</dbReference>
<keyword evidence="3" id="KW-1185">Reference proteome</keyword>
<dbReference type="KEGG" id="tnu:BD01_0106"/>
<dbReference type="OrthoDB" id="84925at2157"/>
<dbReference type="HOGENOM" id="CLU_115257_0_0_2"/>
<dbReference type="Proteomes" id="UP000019434">
    <property type="component" value="Chromosome"/>
</dbReference>
<dbReference type="RefSeq" id="WP_042688828.1">
    <property type="nucleotide sequence ID" value="NZ_CP007264.1"/>
</dbReference>
<organism evidence="2 3">
    <name type="scientific">Thermococcus nautili</name>
    <dbReference type="NCBI Taxonomy" id="195522"/>
    <lineage>
        <taxon>Archaea</taxon>
        <taxon>Methanobacteriati</taxon>
        <taxon>Methanobacteriota</taxon>
        <taxon>Thermococci</taxon>
        <taxon>Thermococcales</taxon>
        <taxon>Thermococcaceae</taxon>
        <taxon>Thermococcus</taxon>
    </lineage>
</organism>
<gene>
    <name evidence="2" type="ORF">BD01_0106</name>
</gene>
<feature type="transmembrane region" description="Helical" evidence="1">
    <location>
        <begin position="12"/>
        <end position="34"/>
    </location>
</feature>
<evidence type="ECO:0000313" key="2">
    <source>
        <dbReference type="EMBL" id="AHL21737.1"/>
    </source>
</evidence>
<evidence type="ECO:0000313" key="3">
    <source>
        <dbReference type="Proteomes" id="UP000019434"/>
    </source>
</evidence>
<evidence type="ECO:0000256" key="1">
    <source>
        <dbReference type="SAM" id="Phobius"/>
    </source>
</evidence>
<protein>
    <submittedName>
        <fullName evidence="2">Uncharacterized protein</fullName>
    </submittedName>
</protein>
<name>W8NRM8_9EURY</name>
<sequence length="203" mass="22826">MVYYEHATNPIVFGTLLSVYYFAVIVALIAWFWSSYQYIRKGKYRLKRLAGFLLIAIFLTSLSGARLLDKYLYLHSPVNSDFCMTSSCVLSSTGIKTYNLNTTELEKLGVPSVGPMWVYALYDVGPSYRLGVQKLLRALVVVRPLLVVPAVEVYVYTFQNGHFIEKQKFYVFWPKSPGTVLTEKLDFEFTVLIVRGGGGGGGA</sequence>
<dbReference type="GeneID" id="82169926"/>
<dbReference type="AlphaFoldDB" id="W8NRM8"/>